<dbReference type="Proteomes" id="UP000242642">
    <property type="component" value="Unassembled WGS sequence"/>
</dbReference>
<feature type="domain" description="Transposase IS110-like N-terminal" evidence="1">
    <location>
        <begin position="7"/>
        <end position="102"/>
    </location>
</feature>
<evidence type="ECO:0000313" key="2">
    <source>
        <dbReference type="EMBL" id="SET56459.1"/>
    </source>
</evidence>
<gene>
    <name evidence="2" type="ORF">SAMN02583745_02734</name>
</gene>
<name>A0A1I0FE49_9GAMM</name>
<dbReference type="STRING" id="1123402.SAMN02583745_02734"/>
<reference evidence="3" key="1">
    <citation type="submission" date="2016-10" db="EMBL/GenBank/DDBJ databases">
        <authorList>
            <person name="Varghese N."/>
            <person name="Submissions S."/>
        </authorList>
    </citation>
    <scope>NUCLEOTIDE SEQUENCE [LARGE SCALE GENOMIC DNA]</scope>
    <source>
        <strain evidence="3">DSM 18579</strain>
    </source>
</reference>
<dbReference type="EMBL" id="FOHV01000040">
    <property type="protein sequence ID" value="SET56459.1"/>
    <property type="molecule type" value="Genomic_DNA"/>
</dbReference>
<dbReference type="InterPro" id="IPR047650">
    <property type="entry name" value="Transpos_IS110"/>
</dbReference>
<dbReference type="InterPro" id="IPR002525">
    <property type="entry name" value="Transp_IS110-like_N"/>
</dbReference>
<dbReference type="PANTHER" id="PTHR33055">
    <property type="entry name" value="TRANSPOSASE FOR INSERTION SEQUENCE ELEMENT IS1111A"/>
    <property type="match status" value="1"/>
</dbReference>
<protein>
    <submittedName>
        <fullName evidence="2">Transposase</fullName>
    </submittedName>
</protein>
<dbReference type="GO" id="GO:0003677">
    <property type="term" value="F:DNA binding"/>
    <property type="evidence" value="ECO:0007669"/>
    <property type="project" value="InterPro"/>
</dbReference>
<accession>A0A1I0FE49</accession>
<organism evidence="2 3">
    <name type="scientific">Thorsellia anophelis DSM 18579</name>
    <dbReference type="NCBI Taxonomy" id="1123402"/>
    <lineage>
        <taxon>Bacteria</taxon>
        <taxon>Pseudomonadati</taxon>
        <taxon>Pseudomonadota</taxon>
        <taxon>Gammaproteobacteria</taxon>
        <taxon>Enterobacterales</taxon>
        <taxon>Thorselliaceae</taxon>
        <taxon>Thorsellia</taxon>
    </lineage>
</organism>
<evidence type="ECO:0000313" key="3">
    <source>
        <dbReference type="Proteomes" id="UP000242642"/>
    </source>
</evidence>
<keyword evidence="3" id="KW-1185">Reference proteome</keyword>
<evidence type="ECO:0000259" key="1">
    <source>
        <dbReference type="Pfam" id="PF01548"/>
    </source>
</evidence>
<dbReference type="GO" id="GO:0004803">
    <property type="term" value="F:transposase activity"/>
    <property type="evidence" value="ECO:0007669"/>
    <property type="project" value="InterPro"/>
</dbReference>
<dbReference type="AlphaFoldDB" id="A0A1I0FE49"/>
<dbReference type="PANTHER" id="PTHR33055:SF3">
    <property type="entry name" value="PUTATIVE TRANSPOSASE FOR IS117-RELATED"/>
    <property type="match status" value="1"/>
</dbReference>
<proteinExistence type="predicted"/>
<sequence>MEKFKRIGIDLAKNDFQVCPVDHAEKRVINKKLRRAEVLKFFSDSEPCLIGLEACGTAHYWARELIKLGHKVKLIASQKVKVYVVGNKNDMRDAEAILLFIR</sequence>
<dbReference type="Pfam" id="PF01548">
    <property type="entry name" value="DEDD_Tnp_IS110"/>
    <property type="match status" value="1"/>
</dbReference>
<dbReference type="GO" id="GO:0006313">
    <property type="term" value="P:DNA transposition"/>
    <property type="evidence" value="ECO:0007669"/>
    <property type="project" value="InterPro"/>
</dbReference>